<dbReference type="SUPFAM" id="SSF56219">
    <property type="entry name" value="DNase I-like"/>
    <property type="match status" value="1"/>
</dbReference>
<dbReference type="EMBL" id="JABSTU010000009">
    <property type="protein sequence ID" value="KAH8022093.1"/>
    <property type="molecule type" value="Genomic_DNA"/>
</dbReference>
<dbReference type="Proteomes" id="UP000821866">
    <property type="component" value="Chromosome 7"/>
</dbReference>
<protein>
    <recommendedName>
        <fullName evidence="1">Endonuclease/exonuclease/phosphatase domain-containing protein</fullName>
    </recommendedName>
</protein>
<dbReference type="AlphaFoldDB" id="A0A9J6DIP9"/>
<evidence type="ECO:0000259" key="1">
    <source>
        <dbReference type="Pfam" id="PF14529"/>
    </source>
</evidence>
<name>A0A9J6DIP9_RHIMP</name>
<dbReference type="Pfam" id="PF14529">
    <property type="entry name" value="Exo_endo_phos_2"/>
    <property type="match status" value="1"/>
</dbReference>
<dbReference type="GO" id="GO:0003824">
    <property type="term" value="F:catalytic activity"/>
    <property type="evidence" value="ECO:0007669"/>
    <property type="project" value="InterPro"/>
</dbReference>
<comment type="caution">
    <text evidence="2">The sequence shown here is derived from an EMBL/GenBank/DDBJ whole genome shotgun (WGS) entry which is preliminary data.</text>
</comment>
<accession>A0A9J6DIP9</accession>
<dbReference type="VEuPathDB" id="VectorBase:LOC119168327"/>
<gene>
    <name evidence="2" type="ORF">HPB51_021816</name>
</gene>
<sequence length="263" mass="29399">MVQYMKTFSESKLPNVIALQEPFDRAQLPGYVVCGSPCECTGKDIKVCTLVKRGTAFVDPSLDISEELDIDHNLIEVVPCIGNRKTGLFVLNVYSPTSIRSLTHNFGALFREAMVKTASSPLLICGDFNAPHTQWGYEADSPKGKRLAELMDELGLVLLNEPALHTRIGQGACRDTSPDLSIWSDAGAITWSNSFEDLGSDHRILCMTMGEDKGKMDGCQKARVVDWDKFREQREREKQEGPIEDIGEWCRELLTDVENLQKK</sequence>
<reference evidence="2" key="2">
    <citation type="submission" date="2021-09" db="EMBL/GenBank/DDBJ databases">
        <authorList>
            <person name="Jia N."/>
            <person name="Wang J."/>
            <person name="Shi W."/>
            <person name="Du L."/>
            <person name="Sun Y."/>
            <person name="Zhan W."/>
            <person name="Jiang J."/>
            <person name="Wang Q."/>
            <person name="Zhang B."/>
            <person name="Ji P."/>
            <person name="Sakyi L.B."/>
            <person name="Cui X."/>
            <person name="Yuan T."/>
            <person name="Jiang B."/>
            <person name="Yang W."/>
            <person name="Lam T.T.-Y."/>
            <person name="Chang Q."/>
            <person name="Ding S."/>
            <person name="Wang X."/>
            <person name="Zhu J."/>
            <person name="Ruan X."/>
            <person name="Zhao L."/>
            <person name="Wei J."/>
            <person name="Que T."/>
            <person name="Du C."/>
            <person name="Cheng J."/>
            <person name="Dai P."/>
            <person name="Han X."/>
            <person name="Huang E."/>
            <person name="Gao Y."/>
            <person name="Liu J."/>
            <person name="Shao H."/>
            <person name="Ye R."/>
            <person name="Li L."/>
            <person name="Wei W."/>
            <person name="Wang X."/>
            <person name="Wang C."/>
            <person name="Huo Q."/>
            <person name="Li W."/>
            <person name="Guo W."/>
            <person name="Chen H."/>
            <person name="Chen S."/>
            <person name="Zhou L."/>
            <person name="Zhou L."/>
            <person name="Ni X."/>
            <person name="Tian J."/>
            <person name="Zhou Y."/>
            <person name="Sheng Y."/>
            <person name="Liu T."/>
            <person name="Pan Y."/>
            <person name="Xia L."/>
            <person name="Li J."/>
            <person name="Zhao F."/>
            <person name="Cao W."/>
        </authorList>
    </citation>
    <scope>NUCLEOTIDE SEQUENCE</scope>
    <source>
        <strain evidence="2">Rmic-2018</strain>
        <tissue evidence="2">Larvae</tissue>
    </source>
</reference>
<keyword evidence="3" id="KW-1185">Reference proteome</keyword>
<proteinExistence type="predicted"/>
<dbReference type="InterPro" id="IPR036691">
    <property type="entry name" value="Endo/exonu/phosph_ase_sf"/>
</dbReference>
<organism evidence="2 3">
    <name type="scientific">Rhipicephalus microplus</name>
    <name type="common">Cattle tick</name>
    <name type="synonym">Boophilus microplus</name>
    <dbReference type="NCBI Taxonomy" id="6941"/>
    <lineage>
        <taxon>Eukaryota</taxon>
        <taxon>Metazoa</taxon>
        <taxon>Ecdysozoa</taxon>
        <taxon>Arthropoda</taxon>
        <taxon>Chelicerata</taxon>
        <taxon>Arachnida</taxon>
        <taxon>Acari</taxon>
        <taxon>Parasitiformes</taxon>
        <taxon>Ixodida</taxon>
        <taxon>Ixodoidea</taxon>
        <taxon>Ixodidae</taxon>
        <taxon>Rhipicephalinae</taxon>
        <taxon>Rhipicephalus</taxon>
        <taxon>Boophilus</taxon>
    </lineage>
</organism>
<reference evidence="2" key="1">
    <citation type="journal article" date="2020" name="Cell">
        <title>Large-Scale Comparative Analyses of Tick Genomes Elucidate Their Genetic Diversity and Vector Capacities.</title>
        <authorList>
            <consortium name="Tick Genome and Microbiome Consortium (TIGMIC)"/>
            <person name="Jia N."/>
            <person name="Wang J."/>
            <person name="Shi W."/>
            <person name="Du L."/>
            <person name="Sun Y."/>
            <person name="Zhan W."/>
            <person name="Jiang J.F."/>
            <person name="Wang Q."/>
            <person name="Zhang B."/>
            <person name="Ji P."/>
            <person name="Bell-Sakyi L."/>
            <person name="Cui X.M."/>
            <person name="Yuan T.T."/>
            <person name="Jiang B.G."/>
            <person name="Yang W.F."/>
            <person name="Lam T.T."/>
            <person name="Chang Q.C."/>
            <person name="Ding S.J."/>
            <person name="Wang X.J."/>
            <person name="Zhu J.G."/>
            <person name="Ruan X.D."/>
            <person name="Zhao L."/>
            <person name="Wei J.T."/>
            <person name="Ye R.Z."/>
            <person name="Que T.C."/>
            <person name="Du C.H."/>
            <person name="Zhou Y.H."/>
            <person name="Cheng J.X."/>
            <person name="Dai P.F."/>
            <person name="Guo W.B."/>
            <person name="Han X.H."/>
            <person name="Huang E.J."/>
            <person name="Li L.F."/>
            <person name="Wei W."/>
            <person name="Gao Y.C."/>
            <person name="Liu J.Z."/>
            <person name="Shao H.Z."/>
            <person name="Wang X."/>
            <person name="Wang C.C."/>
            <person name="Yang T.C."/>
            <person name="Huo Q.B."/>
            <person name="Li W."/>
            <person name="Chen H.Y."/>
            <person name="Chen S.E."/>
            <person name="Zhou L.G."/>
            <person name="Ni X.B."/>
            <person name="Tian J.H."/>
            <person name="Sheng Y."/>
            <person name="Liu T."/>
            <person name="Pan Y.S."/>
            <person name="Xia L.Y."/>
            <person name="Li J."/>
            <person name="Zhao F."/>
            <person name="Cao W.C."/>
        </authorList>
    </citation>
    <scope>NUCLEOTIDE SEQUENCE</scope>
    <source>
        <strain evidence="2">Rmic-2018</strain>
    </source>
</reference>
<evidence type="ECO:0000313" key="2">
    <source>
        <dbReference type="EMBL" id="KAH8022093.1"/>
    </source>
</evidence>
<dbReference type="InterPro" id="IPR005135">
    <property type="entry name" value="Endo/exonuclease/phosphatase"/>
</dbReference>
<evidence type="ECO:0000313" key="3">
    <source>
        <dbReference type="Proteomes" id="UP000821866"/>
    </source>
</evidence>
<dbReference type="Gene3D" id="3.60.10.10">
    <property type="entry name" value="Endonuclease/exonuclease/phosphatase"/>
    <property type="match status" value="1"/>
</dbReference>
<feature type="domain" description="Endonuclease/exonuclease/phosphatase" evidence="1">
    <location>
        <begin position="89"/>
        <end position="204"/>
    </location>
</feature>